<evidence type="ECO:0000256" key="1">
    <source>
        <dbReference type="ARBA" id="ARBA00022737"/>
    </source>
</evidence>
<dbReference type="InterPro" id="IPR028994">
    <property type="entry name" value="Integrin_alpha_N"/>
</dbReference>
<dbReference type="SUPFAM" id="SSF69318">
    <property type="entry name" value="Integrin alpha N-terminal domain"/>
    <property type="match status" value="2"/>
</dbReference>
<feature type="domain" description="Teneurin-like YD-shell" evidence="2">
    <location>
        <begin position="1595"/>
        <end position="1748"/>
    </location>
</feature>
<keyword evidence="1" id="KW-0677">Repeat</keyword>
<reference evidence="3 4" key="1">
    <citation type="submission" date="2021-08" db="EMBL/GenBank/DDBJ databases">
        <title>Complete genome sequence of Leptospira kobayashii strain E30.</title>
        <authorList>
            <person name="Nakao R."/>
            <person name="Nakamura S."/>
            <person name="Masuzawa T."/>
            <person name="Koizumi N."/>
        </authorList>
    </citation>
    <scope>NUCLEOTIDE SEQUENCE [LARGE SCALE GENOMIC DNA]</scope>
    <source>
        <strain evidence="3 4">E30</strain>
    </source>
</reference>
<dbReference type="Proteomes" id="UP000245263">
    <property type="component" value="Chromosome 1"/>
</dbReference>
<accession>A0ABN6KD66</accession>
<name>A0ABN6KD66_9LEPT</name>
<dbReference type="NCBIfam" id="TIGR03696">
    <property type="entry name" value="Rhs_assc_core"/>
    <property type="match status" value="1"/>
</dbReference>
<organism evidence="3 4">
    <name type="scientific">Leptospira kobayashii</name>
    <dbReference type="NCBI Taxonomy" id="1917830"/>
    <lineage>
        <taxon>Bacteria</taxon>
        <taxon>Pseudomonadati</taxon>
        <taxon>Spirochaetota</taxon>
        <taxon>Spirochaetia</taxon>
        <taxon>Leptospirales</taxon>
        <taxon>Leptospiraceae</taxon>
        <taxon>Leptospira</taxon>
    </lineage>
</organism>
<evidence type="ECO:0000313" key="4">
    <source>
        <dbReference type="Proteomes" id="UP000245263"/>
    </source>
</evidence>
<dbReference type="Pfam" id="PF25023">
    <property type="entry name" value="TEN_YD-shell"/>
    <property type="match status" value="3"/>
</dbReference>
<dbReference type="PANTHER" id="PTHR32305:SF15">
    <property type="entry name" value="PROTEIN RHSA-RELATED"/>
    <property type="match status" value="1"/>
</dbReference>
<dbReference type="InterPro" id="IPR050708">
    <property type="entry name" value="T6SS_VgrG/RHS"/>
</dbReference>
<gene>
    <name evidence="3" type="ORF">LPTSP3_g15100</name>
</gene>
<sequence length="2306" mass="256956">MGRGWSLSGAGYIKRDLGYGINYNSTDRFLSSDHGQLVDSLGNRSVYYTEEESYVSFYPQGDSGQGPTGFIAYDKEGTRYTFGGVGAQLTHPNGAVRIWGLAEVREVHGETIQYEWIVNQGELYPSKITYAGGKRYIQFEYEGRSDAYPEYSEKAYTLKNWRLNRVKFYSDDSLVHSYILSYGSEPGTGDSLLTKVEFKKDSLLSLSTHLPLEFSYTPRHSGIMAKLNAGGATPLSNGYGSEIDMEDRGYQLIKQIIFAVISMKVSQPSKNQVKEDKLKNKMTPSFYPKAAGGSSDGFDFNALNVDINRYNPETQYIARYPIGNKNRDMCNWGPLACICTVFPMCPPAVRIKCGEYTFFGMDSCNNGVLSPNRSNFATDINGDGISEFSRLLGKMDGDQIYIRTNDFATGASFDSPRFPIKYNTYSDTADIDGDGKTDFLYERSGILHVAYSNGSGLDNPIAYPQVLLTQSSQNYTRTSNYTNRDYAVDVNRDGRADFIHFYDNRMSVYLSVGRGFQSERVIWFTGRSLVLETMDTNPFIAHRMNQFSDIDGDGIPEHLHILNVNPPPEQSQLSAVTTRHDQELAAADAERQAYKDQINHVVNGWGATEGVINALSLKLHPDQRALYWDLVSRPGEATQEQKDELYKSVDRQFSEDVMKDLTERQADELDQEINRIKNVSLDSSVYHLIVTKLILAENRMDQFAIALPRDAVGAGGKNWLVDVNKDGLPDLLSLTNRNSHFNPYNYGTEDPYTFTNQVKVIMNTGGSFDTGNVIVSGLSTVIKPDRFAEKNDPYMEKAQSFDFTDIDENGTLDFVVKEMGNLSYHVYYGQGNGQFSGRFDFAVESEEIVASRFEDRNEDGIPDFFYQYGKNAVTRQLVLDSPAVTGGLLKRVTNGVNGAETVLNYNWKKSVSGAVLKGTGSYSTSLPNLAPQMLFTSVSSSKGAGLPIESTDYSYSNSRYKPGDLDTSISYGFETVTERNYINGGFVGRTVTSYIQNPTFPGMVSSKESYAGNDSLVERIAFAYSSYAPHGGTKLKLPTTITTMVYENGQVKDQKTQSITYQSAFAYEPSVVEETWNGRTTRKETSYQSNGSLQILAQPTENKTYIDGSLVEHTKQTYQAADLATQSRLVGNGEWYTSIYTYDGIGNVSSVTDSLGRTLSYEYGDLTRSKPTVVRNALGQSTTTVFDPKSDLEMSVVDSNGNKVESEYDTYDRKTKTIINGETLESYDYSFDGSSIIATKTTHTDEGDVWLKETKDLLGQTTKTESLAGDGNTFTEESRYDVKGREIQRSNRYLTGDSPVWSLTSYYLASEDTSERPRQIISYTGEVSEFTYGLHKTTANTSFQSEIIRSEELITDDFGQLVTKSINGETMSYAYSSQGKLIRVTDPGSGTTTMQYDIGGRKTSQTDSNSGTTTYTYNVAGELLTQADARGITHRYETDHLGRVTKLIPGSENPILFEYDRSNSVATTNVIGRLSKVTDETGITEFAYDRKGNVIAEKRILDDLQVIFQRTYDAFDRVKTTKYPEGTLVRNHYTGTGQLGFLTMDSHDGNSLNHTVVSYEGPKRDGNGYYIERKTGNGILTKIEFDPLRQRPLSYQTRLKDNSLEQSVSMSYDAKGNIISIQDQMNESRNQNFEYDNLNRVTKAIGKYGEEGYTYQRNGNLTKKGAFTYSYDNPNHIHAVTKANSANTGILSYSYDEIGNMIQRNGDTYRYNAIGKLAEVVSSGGDRFEYKYDFAGNRIKKTLLNLGTVTYSFGNSYEIYRSPGQPEKHTMFVIGAQGDLAAQYSRSDANLIQSLASNDWMVNPFCKDVAIDCTKYWENRIGFNFITILAETNLYVDGKFREGHRGIPWLLLTIALFVYVYKTKEGHLPEVKDSFAKKITSEAFGISFLPATSVFFQKQLPRYVTSLLVVIFSFTSTVGCFPLLLGGGEGETGTPIWLLGMTGVPATTQSVADENSGSGGSGGSGSAGNARVDGMYFYHSDHLGSVTMVTDGNGNVLAGGERGGKSHITYKPYGEILRTDSYGPDIMKYKYTGQEEDKETGLYYYKARYYDASLGRFLSNDNMIFPGQTQGMNRSMYVEGNPVKYKDPSGNRISNSWMMAAVVYAMVKDDNSMGSLQKGAWIAMAYKKGRAKDINRRQDYQNWDISKGVDWYVDKTMGAVNKFTDFFKKYHPVHALDRASREGRLDPERKGRRQAKKDYYYDTILTINCGPGGRLDGYSICVAIKNNYVNRYKDTFPSGYITGRVLDAATSVPCGSGGSVGVQTTSNNYGSVTVTSIWSLFLNSIVNVLNQTSASGQINDNCTKNI</sequence>
<dbReference type="EMBL" id="AP025028">
    <property type="protein sequence ID" value="BDA78580.1"/>
    <property type="molecule type" value="Genomic_DNA"/>
</dbReference>
<keyword evidence="4" id="KW-1185">Reference proteome</keyword>
<dbReference type="PANTHER" id="PTHR32305">
    <property type="match status" value="1"/>
</dbReference>
<proteinExistence type="predicted"/>
<dbReference type="InterPro" id="IPR056823">
    <property type="entry name" value="TEN-like_YD-shell"/>
</dbReference>
<feature type="domain" description="Teneurin-like YD-shell" evidence="2">
    <location>
        <begin position="1357"/>
        <end position="1466"/>
    </location>
</feature>
<dbReference type="InterPro" id="IPR022385">
    <property type="entry name" value="Rhs_assc_core"/>
</dbReference>
<dbReference type="InterPro" id="IPR006530">
    <property type="entry name" value="YD"/>
</dbReference>
<feature type="domain" description="Teneurin-like YD-shell" evidence="2">
    <location>
        <begin position="1974"/>
        <end position="2063"/>
    </location>
</feature>
<dbReference type="NCBIfam" id="TIGR01643">
    <property type="entry name" value="YD_repeat_2x"/>
    <property type="match status" value="2"/>
</dbReference>
<evidence type="ECO:0000259" key="2">
    <source>
        <dbReference type="Pfam" id="PF25023"/>
    </source>
</evidence>
<protein>
    <submittedName>
        <fullName evidence="3">Membrane protein</fullName>
    </submittedName>
</protein>
<dbReference type="Gene3D" id="2.180.10.10">
    <property type="entry name" value="RHS repeat-associated core"/>
    <property type="match status" value="3"/>
</dbReference>
<evidence type="ECO:0000313" key="3">
    <source>
        <dbReference type="EMBL" id="BDA78580.1"/>
    </source>
</evidence>